<keyword evidence="10" id="KW-0626">Porin</keyword>
<keyword evidence="5 18" id="KW-0762">Sugar transport</keyword>
<evidence type="ECO:0000256" key="10">
    <source>
        <dbReference type="ARBA" id="ARBA00023114"/>
    </source>
</evidence>
<feature type="domain" description="SLBB" evidence="17">
    <location>
        <begin position="134"/>
        <end position="215"/>
    </location>
</feature>
<dbReference type="GO" id="GO:0015159">
    <property type="term" value="F:polysaccharide transmembrane transporter activity"/>
    <property type="evidence" value="ECO:0007669"/>
    <property type="project" value="InterPro"/>
</dbReference>
<feature type="domain" description="Polysaccharide export protein N-terminal" evidence="16">
    <location>
        <begin position="47"/>
        <end position="131"/>
    </location>
</feature>
<evidence type="ECO:0000256" key="6">
    <source>
        <dbReference type="ARBA" id="ARBA00022692"/>
    </source>
</evidence>
<evidence type="ECO:0000256" key="7">
    <source>
        <dbReference type="ARBA" id="ARBA00022729"/>
    </source>
</evidence>
<keyword evidence="3" id="KW-0813">Transport</keyword>
<accession>A0A151CK15</accession>
<dbReference type="InterPro" id="IPR049712">
    <property type="entry name" value="Poly_export"/>
</dbReference>
<dbReference type="Proteomes" id="UP000075359">
    <property type="component" value="Unassembled WGS sequence"/>
</dbReference>
<protein>
    <submittedName>
        <fullName evidence="18">Sugar transporter</fullName>
    </submittedName>
</protein>
<reference evidence="18 19" key="1">
    <citation type="submission" date="2015-11" db="EMBL/GenBank/DDBJ databases">
        <title>Draft genome of Sulfurovum riftiae 1812E, a member of the Epsilonproteobacteria isolated from the tube of the deep-sea hydrothermal vent tubewom Riftia pachyptila.</title>
        <authorList>
            <person name="Vetriani C."/>
            <person name="Giovannelli D."/>
        </authorList>
    </citation>
    <scope>NUCLEOTIDE SEQUENCE [LARGE SCALE GENOMIC DNA]</scope>
    <source>
        <strain evidence="18 19">1812E</strain>
    </source>
</reference>
<organism evidence="18 19">
    <name type="scientific">Sulfurovum riftiae</name>
    <dbReference type="NCBI Taxonomy" id="1630136"/>
    <lineage>
        <taxon>Bacteria</taxon>
        <taxon>Pseudomonadati</taxon>
        <taxon>Campylobacterota</taxon>
        <taxon>Epsilonproteobacteria</taxon>
        <taxon>Campylobacterales</taxon>
        <taxon>Sulfurovaceae</taxon>
        <taxon>Sulfurovum</taxon>
    </lineage>
</organism>
<dbReference type="GO" id="GO:0009279">
    <property type="term" value="C:cell outer membrane"/>
    <property type="evidence" value="ECO:0007669"/>
    <property type="project" value="UniProtKB-SubCell"/>
</dbReference>
<evidence type="ECO:0000256" key="4">
    <source>
        <dbReference type="ARBA" id="ARBA00022452"/>
    </source>
</evidence>
<keyword evidence="13" id="KW-0998">Cell outer membrane</keyword>
<keyword evidence="6" id="KW-0812">Transmembrane</keyword>
<dbReference type="PANTHER" id="PTHR33619:SF3">
    <property type="entry name" value="POLYSACCHARIDE EXPORT PROTEIN GFCE-RELATED"/>
    <property type="match status" value="1"/>
</dbReference>
<dbReference type="RefSeq" id="WP_067328573.1">
    <property type="nucleotide sequence ID" value="NZ_LNKT01000001.1"/>
</dbReference>
<dbReference type="PANTHER" id="PTHR33619">
    <property type="entry name" value="POLYSACCHARIDE EXPORT PROTEIN GFCE-RELATED"/>
    <property type="match status" value="1"/>
</dbReference>
<evidence type="ECO:0000259" key="17">
    <source>
        <dbReference type="Pfam" id="PF22461"/>
    </source>
</evidence>
<comment type="similarity">
    <text evidence="2">Belongs to the BexD/CtrA/VexA family.</text>
</comment>
<evidence type="ECO:0000256" key="15">
    <source>
        <dbReference type="SAM" id="SignalP"/>
    </source>
</evidence>
<keyword evidence="4" id="KW-1134">Transmembrane beta strand</keyword>
<dbReference type="Gene3D" id="3.30.1950.10">
    <property type="entry name" value="wza like domain"/>
    <property type="match status" value="1"/>
</dbReference>
<dbReference type="STRING" id="1630136.AS592_10905"/>
<evidence type="ECO:0000256" key="11">
    <source>
        <dbReference type="ARBA" id="ARBA00023136"/>
    </source>
</evidence>
<keyword evidence="12" id="KW-0564">Palmitate</keyword>
<keyword evidence="14" id="KW-0449">Lipoprotein</keyword>
<evidence type="ECO:0000256" key="1">
    <source>
        <dbReference type="ARBA" id="ARBA00004571"/>
    </source>
</evidence>
<dbReference type="AlphaFoldDB" id="A0A151CK15"/>
<evidence type="ECO:0000259" key="16">
    <source>
        <dbReference type="Pfam" id="PF02563"/>
    </source>
</evidence>
<feature type="chain" id="PRO_5007578612" evidence="15">
    <location>
        <begin position="23"/>
        <end position="252"/>
    </location>
</feature>
<proteinExistence type="inferred from homology"/>
<keyword evidence="11" id="KW-0472">Membrane</keyword>
<dbReference type="Gene3D" id="3.10.560.10">
    <property type="entry name" value="Outer membrane lipoprotein wza domain like"/>
    <property type="match status" value="1"/>
</dbReference>
<gene>
    <name evidence="18" type="ORF">AS592_10905</name>
</gene>
<evidence type="ECO:0000313" key="18">
    <source>
        <dbReference type="EMBL" id="KYJ87603.1"/>
    </source>
</evidence>
<comment type="caution">
    <text evidence="18">The sequence shown here is derived from an EMBL/GenBank/DDBJ whole genome shotgun (WGS) entry which is preliminary data.</text>
</comment>
<sequence length="252" mass="28090">MLKKSIAVLGALLMLVGCGSLDSEYQLVQNEKSTVQEDVAVPKGSIEYRILPQDRLKVVFYRDPQQSAEVSTGELGQEMNTDGILVNTAGYVTLPLIGKVKVAGLTQTQAADRITQRLRKYLNSPSVYVEVMNKRIYVLGEVNKPGVVKLDREKMTLFEAIAFSGDLTDNAVRDNIIIVSNKPGKGLTMRSVDLTNFKTMRYASLMLRPNDIVYVQPDGWKEFRVKSNNFTAPFETITKIAAPFVTLKYLSD</sequence>
<dbReference type="GO" id="GO:0046930">
    <property type="term" value="C:pore complex"/>
    <property type="evidence" value="ECO:0007669"/>
    <property type="project" value="UniProtKB-KW"/>
</dbReference>
<dbReference type="Pfam" id="PF22461">
    <property type="entry name" value="SLBB_2"/>
    <property type="match status" value="1"/>
</dbReference>
<keyword evidence="9" id="KW-0406">Ion transport</keyword>
<name>A0A151CK15_9BACT</name>
<dbReference type="GO" id="GO:0015288">
    <property type="term" value="F:porin activity"/>
    <property type="evidence" value="ECO:0007669"/>
    <property type="project" value="UniProtKB-KW"/>
</dbReference>
<feature type="signal peptide" evidence="15">
    <location>
        <begin position="1"/>
        <end position="22"/>
    </location>
</feature>
<dbReference type="EMBL" id="LNKT01000001">
    <property type="protein sequence ID" value="KYJ87603.1"/>
    <property type="molecule type" value="Genomic_DNA"/>
</dbReference>
<dbReference type="InterPro" id="IPR003715">
    <property type="entry name" value="Poly_export_N"/>
</dbReference>
<dbReference type="OrthoDB" id="193635at2"/>
<keyword evidence="8" id="KW-0625">Polysaccharide transport</keyword>
<evidence type="ECO:0000256" key="8">
    <source>
        <dbReference type="ARBA" id="ARBA00023047"/>
    </source>
</evidence>
<keyword evidence="19" id="KW-1185">Reference proteome</keyword>
<evidence type="ECO:0000256" key="9">
    <source>
        <dbReference type="ARBA" id="ARBA00023065"/>
    </source>
</evidence>
<evidence type="ECO:0000313" key="19">
    <source>
        <dbReference type="Proteomes" id="UP000075359"/>
    </source>
</evidence>
<comment type="subcellular location">
    <subcellularLocation>
        <location evidence="1">Cell outer membrane</location>
        <topology evidence="1">Multi-pass membrane protein</topology>
    </subcellularLocation>
</comment>
<dbReference type="InterPro" id="IPR054765">
    <property type="entry name" value="SLBB_dom"/>
</dbReference>
<evidence type="ECO:0000256" key="13">
    <source>
        <dbReference type="ARBA" id="ARBA00023237"/>
    </source>
</evidence>
<evidence type="ECO:0000256" key="2">
    <source>
        <dbReference type="ARBA" id="ARBA00009450"/>
    </source>
</evidence>
<evidence type="ECO:0000256" key="14">
    <source>
        <dbReference type="ARBA" id="ARBA00023288"/>
    </source>
</evidence>
<dbReference type="GO" id="GO:0006811">
    <property type="term" value="P:monoatomic ion transport"/>
    <property type="evidence" value="ECO:0007669"/>
    <property type="project" value="UniProtKB-KW"/>
</dbReference>
<evidence type="ECO:0000256" key="3">
    <source>
        <dbReference type="ARBA" id="ARBA00022448"/>
    </source>
</evidence>
<evidence type="ECO:0000256" key="12">
    <source>
        <dbReference type="ARBA" id="ARBA00023139"/>
    </source>
</evidence>
<evidence type="ECO:0000256" key="5">
    <source>
        <dbReference type="ARBA" id="ARBA00022597"/>
    </source>
</evidence>
<dbReference type="Pfam" id="PF02563">
    <property type="entry name" value="Poly_export"/>
    <property type="match status" value="1"/>
</dbReference>
<keyword evidence="7 15" id="KW-0732">Signal</keyword>
<dbReference type="PROSITE" id="PS51257">
    <property type="entry name" value="PROKAR_LIPOPROTEIN"/>
    <property type="match status" value="1"/>
</dbReference>